<sequence length="72" mass="7489">MPRRLSPPRTYRSAGVDRDHKEAILAGLGARIRSTYVKGALGSGDGFGGLFRLSGYRAAGCSGSAGTGTLCW</sequence>
<gene>
    <name evidence="1" type="ORF">E6H03_07235</name>
</gene>
<protein>
    <submittedName>
        <fullName evidence="1">Uncharacterized protein</fullName>
    </submittedName>
</protein>
<organism evidence="1 2">
    <name type="scientific">Candidatus Segetimicrobium genomatis</name>
    <dbReference type="NCBI Taxonomy" id="2569760"/>
    <lineage>
        <taxon>Bacteria</taxon>
        <taxon>Bacillati</taxon>
        <taxon>Candidatus Sysuimicrobiota</taxon>
        <taxon>Candidatus Sysuimicrobiia</taxon>
        <taxon>Candidatus Sysuimicrobiales</taxon>
        <taxon>Candidatus Segetimicrobiaceae</taxon>
        <taxon>Candidatus Segetimicrobium</taxon>
    </lineage>
</organism>
<evidence type="ECO:0000313" key="2">
    <source>
        <dbReference type="Proteomes" id="UP000318093"/>
    </source>
</evidence>
<reference evidence="1 2" key="1">
    <citation type="journal article" date="2019" name="Nat. Microbiol.">
        <title>Mediterranean grassland soil C-N compound turnover is dependent on rainfall and depth, and is mediated by genomically divergent microorganisms.</title>
        <authorList>
            <person name="Diamond S."/>
            <person name="Andeer P.F."/>
            <person name="Li Z."/>
            <person name="Crits-Christoph A."/>
            <person name="Burstein D."/>
            <person name="Anantharaman K."/>
            <person name="Lane K.R."/>
            <person name="Thomas B.C."/>
            <person name="Pan C."/>
            <person name="Northen T.R."/>
            <person name="Banfield J.F."/>
        </authorList>
    </citation>
    <scope>NUCLEOTIDE SEQUENCE [LARGE SCALE GENOMIC DNA]</scope>
    <source>
        <strain evidence="1">NP_6</strain>
    </source>
</reference>
<dbReference type="EMBL" id="VBAN01000216">
    <property type="protein sequence ID" value="TMI81240.1"/>
    <property type="molecule type" value="Genomic_DNA"/>
</dbReference>
<comment type="caution">
    <text evidence="1">The sequence shown here is derived from an EMBL/GenBank/DDBJ whole genome shotgun (WGS) entry which is preliminary data.</text>
</comment>
<dbReference type="Proteomes" id="UP000318093">
    <property type="component" value="Unassembled WGS sequence"/>
</dbReference>
<dbReference type="Gene3D" id="3.30.1330.10">
    <property type="entry name" value="PurM-like, N-terminal domain"/>
    <property type="match status" value="1"/>
</dbReference>
<accession>A0A537JCM8</accession>
<proteinExistence type="predicted"/>
<dbReference type="InterPro" id="IPR036921">
    <property type="entry name" value="PurM-like_N_sf"/>
</dbReference>
<name>A0A537JCM8_9BACT</name>
<dbReference type="AlphaFoldDB" id="A0A537JCM8"/>
<evidence type="ECO:0000313" key="1">
    <source>
        <dbReference type="EMBL" id="TMI81240.1"/>
    </source>
</evidence>